<dbReference type="Pfam" id="PF00497">
    <property type="entry name" value="SBP_bac_3"/>
    <property type="match status" value="1"/>
</dbReference>
<dbReference type="Proteomes" id="UP001606134">
    <property type="component" value="Unassembled WGS sequence"/>
</dbReference>
<keyword evidence="5" id="KW-1185">Reference proteome</keyword>
<accession>A0ABW7HAH7</accession>
<proteinExistence type="predicted"/>
<dbReference type="Gene3D" id="3.40.190.10">
    <property type="entry name" value="Periplasmic binding protein-like II"/>
    <property type="match status" value="2"/>
</dbReference>
<reference evidence="4 5" key="1">
    <citation type="submission" date="2024-08" db="EMBL/GenBank/DDBJ databases">
        <authorList>
            <person name="Lu H."/>
        </authorList>
    </citation>
    <scope>NUCLEOTIDE SEQUENCE [LARGE SCALE GENOMIC DNA]</scope>
    <source>
        <strain evidence="4 5">BYS78W</strain>
    </source>
</reference>
<dbReference type="PANTHER" id="PTHR35936:SF19">
    <property type="entry name" value="AMINO-ACID-BINDING PROTEIN YXEM-RELATED"/>
    <property type="match status" value="1"/>
</dbReference>
<evidence type="ECO:0000256" key="1">
    <source>
        <dbReference type="ARBA" id="ARBA00022729"/>
    </source>
</evidence>
<name>A0ABW7HAH7_9BURK</name>
<dbReference type="SUPFAM" id="SSF53850">
    <property type="entry name" value="Periplasmic binding protein-like II"/>
    <property type="match status" value="1"/>
</dbReference>
<evidence type="ECO:0000313" key="4">
    <source>
        <dbReference type="EMBL" id="MFG6486921.1"/>
    </source>
</evidence>
<dbReference type="PANTHER" id="PTHR35936">
    <property type="entry name" value="MEMBRANE-BOUND LYTIC MUREIN TRANSGLYCOSYLASE F"/>
    <property type="match status" value="1"/>
</dbReference>
<feature type="chain" id="PRO_5046166621" evidence="2">
    <location>
        <begin position="34"/>
        <end position="279"/>
    </location>
</feature>
<feature type="domain" description="Solute-binding protein family 3/N-terminal" evidence="3">
    <location>
        <begin position="50"/>
        <end position="266"/>
    </location>
</feature>
<dbReference type="InterPro" id="IPR001638">
    <property type="entry name" value="Solute-binding_3/MltF_N"/>
</dbReference>
<keyword evidence="1 2" id="KW-0732">Signal</keyword>
<protein>
    <submittedName>
        <fullName evidence="4">Substrate-binding periplasmic protein</fullName>
    </submittedName>
</protein>
<sequence>MPGHETTIRQRGGRRRWLALAVAMLCGGAAAQASCDRPLKVAVSDLGLGSYQEQGQIRGLIPDLVNELQTRTGCPFQLVFLPRARALLDFDRGAVDIITSMLRTPERDRVGAHLPYGYTKHDLLVVPEAATGLRGLADIVRRPELTLGVVRGIRTNSRIDAHLEQLLAIRRAEYSPDFTNLGAKLAARRVQVALMPNAVHVKMRRDGTLPADLVIVDEPEARPQVLGLYVNRQAVPVRTIALLDQRLTEMVKTGWVRQCYAQHFGEAETRRMDNALKAN</sequence>
<dbReference type="RefSeq" id="WP_394408755.1">
    <property type="nucleotide sequence ID" value="NZ_JBIGIC010000004.1"/>
</dbReference>
<dbReference type="EMBL" id="JBIGIC010000004">
    <property type="protein sequence ID" value="MFG6486921.1"/>
    <property type="molecule type" value="Genomic_DNA"/>
</dbReference>
<gene>
    <name evidence="4" type="ORF">ACG04R_09580</name>
</gene>
<evidence type="ECO:0000313" key="5">
    <source>
        <dbReference type="Proteomes" id="UP001606134"/>
    </source>
</evidence>
<organism evidence="4 5">
    <name type="scientific">Pelomonas candidula</name>
    <dbReference type="NCBI Taxonomy" id="3299025"/>
    <lineage>
        <taxon>Bacteria</taxon>
        <taxon>Pseudomonadati</taxon>
        <taxon>Pseudomonadota</taxon>
        <taxon>Betaproteobacteria</taxon>
        <taxon>Burkholderiales</taxon>
        <taxon>Sphaerotilaceae</taxon>
        <taxon>Roseateles</taxon>
    </lineage>
</organism>
<feature type="signal peptide" evidence="2">
    <location>
        <begin position="1"/>
        <end position="33"/>
    </location>
</feature>
<comment type="caution">
    <text evidence="4">The sequence shown here is derived from an EMBL/GenBank/DDBJ whole genome shotgun (WGS) entry which is preliminary data.</text>
</comment>
<evidence type="ECO:0000259" key="3">
    <source>
        <dbReference type="Pfam" id="PF00497"/>
    </source>
</evidence>
<evidence type="ECO:0000256" key="2">
    <source>
        <dbReference type="SAM" id="SignalP"/>
    </source>
</evidence>